<dbReference type="InterPro" id="IPR001387">
    <property type="entry name" value="Cro/C1-type_HTH"/>
</dbReference>
<dbReference type="SMART" id="SM00530">
    <property type="entry name" value="HTH_XRE"/>
    <property type="match status" value="1"/>
</dbReference>
<dbReference type="PANTHER" id="PTHR46558">
    <property type="entry name" value="TRACRIPTIONAL REGULATORY PROTEIN-RELATED-RELATED"/>
    <property type="match status" value="1"/>
</dbReference>
<dbReference type="CDD" id="cd00093">
    <property type="entry name" value="HTH_XRE"/>
    <property type="match status" value="1"/>
</dbReference>
<dbReference type="InterPro" id="IPR010982">
    <property type="entry name" value="Lambda_DNA-bd_dom_sf"/>
</dbReference>
<dbReference type="GO" id="GO:0003677">
    <property type="term" value="F:DNA binding"/>
    <property type="evidence" value="ECO:0007669"/>
    <property type="project" value="UniProtKB-KW"/>
</dbReference>
<dbReference type="Pfam" id="PF01381">
    <property type="entry name" value="HTH_3"/>
    <property type="match status" value="1"/>
</dbReference>
<evidence type="ECO:0000313" key="3">
    <source>
        <dbReference type="EMBL" id="MBB5887718.1"/>
    </source>
</evidence>
<organism evidence="3 4">
    <name type="scientific">Lactovum miscens</name>
    <dbReference type="NCBI Taxonomy" id="190387"/>
    <lineage>
        <taxon>Bacteria</taxon>
        <taxon>Bacillati</taxon>
        <taxon>Bacillota</taxon>
        <taxon>Bacilli</taxon>
        <taxon>Lactobacillales</taxon>
        <taxon>Streptococcaceae</taxon>
        <taxon>Lactovum</taxon>
    </lineage>
</organism>
<gene>
    <name evidence="3" type="ORF">HNQ37_000592</name>
</gene>
<sequence length="119" mass="13587">MTEEQRKMIFDRNVKFYREKAGLTQKELGLKMGKSESAISKWESGINSPKLEEIEQLAKVLDVEMDTLVYGKIKVSQDKLLEIDDVLDRNVAWQGNKLSEGAKKVVKDQLQSLLENGML</sequence>
<proteinExistence type="predicted"/>
<comment type="caution">
    <text evidence="3">The sequence shown here is derived from an EMBL/GenBank/DDBJ whole genome shotgun (WGS) entry which is preliminary data.</text>
</comment>
<protein>
    <submittedName>
        <fullName evidence="3">Transcriptional regulator with XRE-family HTH domain</fullName>
    </submittedName>
</protein>
<name>A0A841C7K5_9LACT</name>
<dbReference type="Proteomes" id="UP000562464">
    <property type="component" value="Unassembled WGS sequence"/>
</dbReference>
<dbReference type="EMBL" id="JACHHV010000007">
    <property type="protein sequence ID" value="MBB5887718.1"/>
    <property type="molecule type" value="Genomic_DNA"/>
</dbReference>
<feature type="domain" description="HTH cro/C1-type" evidence="2">
    <location>
        <begin position="14"/>
        <end position="68"/>
    </location>
</feature>
<evidence type="ECO:0000256" key="1">
    <source>
        <dbReference type="ARBA" id="ARBA00023125"/>
    </source>
</evidence>
<keyword evidence="1" id="KW-0238">DNA-binding</keyword>
<keyword evidence="4" id="KW-1185">Reference proteome</keyword>
<accession>A0A841C7K5</accession>
<reference evidence="3 4" key="1">
    <citation type="submission" date="2020-08" db="EMBL/GenBank/DDBJ databases">
        <title>Genomic Encyclopedia of Type Strains, Phase IV (KMG-IV): sequencing the most valuable type-strain genomes for metagenomic binning, comparative biology and taxonomic classification.</title>
        <authorList>
            <person name="Goeker M."/>
        </authorList>
    </citation>
    <scope>NUCLEOTIDE SEQUENCE [LARGE SCALE GENOMIC DNA]</scope>
    <source>
        <strain evidence="3 4">DSM 14925</strain>
    </source>
</reference>
<evidence type="ECO:0000259" key="2">
    <source>
        <dbReference type="PROSITE" id="PS50943"/>
    </source>
</evidence>
<dbReference type="Gene3D" id="1.10.260.40">
    <property type="entry name" value="lambda repressor-like DNA-binding domains"/>
    <property type="match status" value="1"/>
</dbReference>
<dbReference type="AlphaFoldDB" id="A0A841C7K5"/>
<dbReference type="PROSITE" id="PS50943">
    <property type="entry name" value="HTH_CROC1"/>
    <property type="match status" value="1"/>
</dbReference>
<evidence type="ECO:0000313" key="4">
    <source>
        <dbReference type="Proteomes" id="UP000562464"/>
    </source>
</evidence>
<dbReference type="RefSeq" id="WP_183539158.1">
    <property type="nucleotide sequence ID" value="NZ_JACHHV010000007.1"/>
</dbReference>
<dbReference type="PANTHER" id="PTHR46558:SF4">
    <property type="entry name" value="DNA-BIDING PHAGE PROTEIN"/>
    <property type="match status" value="1"/>
</dbReference>
<dbReference type="SUPFAM" id="SSF47413">
    <property type="entry name" value="lambda repressor-like DNA-binding domains"/>
    <property type="match status" value="1"/>
</dbReference>